<proteinExistence type="predicted"/>
<comment type="caution">
    <text evidence="1">The sequence shown here is derived from an EMBL/GenBank/DDBJ whole genome shotgun (WGS) entry which is preliminary data.</text>
</comment>
<name>A0ABD6XMK4_ENTAG</name>
<gene>
    <name evidence="1" type="ORF">C7430_11120</name>
</gene>
<dbReference type="Proteomes" id="UP000245996">
    <property type="component" value="Unassembled WGS sequence"/>
</dbReference>
<reference evidence="1 2" key="1">
    <citation type="submission" date="2018-05" db="EMBL/GenBank/DDBJ databases">
        <title>Genomic Encyclopedia of Type Strains, Phase IV (KMG-V): Genome sequencing to study the core and pangenomes of soil and plant-associated prokaryotes.</title>
        <authorList>
            <person name="Whitman W."/>
        </authorList>
    </citation>
    <scope>NUCLEOTIDE SEQUENCE [LARGE SCALE GENOMIC DNA]</scope>
    <source>
        <strain evidence="1 2">PNG 92-11</strain>
    </source>
</reference>
<sequence>MTENSPGEMLLDALAPDLLRQYIDFKNINGLFSRGNATGRAEEEIDIHLSCVKNMGGEVIGSVSLKEHLSLYQGDYVYILAGYDRNYGFELYLNDKQTEVLGVMIVRLRNKSVNEIQWEKERLGIKYP</sequence>
<accession>A0ABD6XMK4</accession>
<organism evidence="1 2">
    <name type="scientific">Enterobacter agglomerans</name>
    <name type="common">Erwinia herbicola</name>
    <name type="synonym">Pantoea agglomerans</name>
    <dbReference type="NCBI Taxonomy" id="549"/>
    <lineage>
        <taxon>Bacteria</taxon>
        <taxon>Pseudomonadati</taxon>
        <taxon>Pseudomonadota</taxon>
        <taxon>Gammaproteobacteria</taxon>
        <taxon>Enterobacterales</taxon>
        <taxon>Erwiniaceae</taxon>
        <taxon>Pantoea</taxon>
        <taxon>Pantoea agglomerans group</taxon>
    </lineage>
</organism>
<dbReference type="RefSeq" id="WP_109653520.1">
    <property type="nucleotide sequence ID" value="NZ_CP134724.1"/>
</dbReference>
<evidence type="ECO:0000313" key="1">
    <source>
        <dbReference type="EMBL" id="PWJ76407.1"/>
    </source>
</evidence>
<dbReference type="EMBL" id="QGHE01000011">
    <property type="protein sequence ID" value="PWJ76407.1"/>
    <property type="molecule type" value="Genomic_DNA"/>
</dbReference>
<protein>
    <submittedName>
        <fullName evidence="1">Uncharacterized protein</fullName>
    </submittedName>
</protein>
<dbReference type="AlphaFoldDB" id="A0ABD6XMK4"/>
<evidence type="ECO:0000313" key="2">
    <source>
        <dbReference type="Proteomes" id="UP000245996"/>
    </source>
</evidence>